<organism evidence="1 2">
    <name type="scientific">Borreliella valaisiana VS116</name>
    <dbReference type="NCBI Taxonomy" id="445987"/>
    <lineage>
        <taxon>Bacteria</taxon>
        <taxon>Pseudomonadati</taxon>
        <taxon>Spirochaetota</taxon>
        <taxon>Spirochaetia</taxon>
        <taxon>Spirochaetales</taxon>
        <taxon>Borreliaceae</taxon>
        <taxon>Borreliella</taxon>
    </lineage>
</organism>
<keyword evidence="2" id="KW-1185">Reference proteome</keyword>
<dbReference type="HOGENOM" id="CLU_3165318_0_0_12"/>
<sequence>MQVSALQSMLIRKEKIDSNLTRLEQSLMDITAAGMQPVLEDASEVIE</sequence>
<dbReference type="AlphaFoldDB" id="C0R8Z9"/>
<protein>
    <submittedName>
        <fullName evidence="1">Uncharacterized protein</fullName>
    </submittedName>
</protein>
<geneLocation type="plasmid" evidence="1 2">
    <name>VS116_lp28-3</name>
</geneLocation>
<dbReference type="OrthoDB" id="9984084at2"/>
<dbReference type="EMBL" id="CP001440">
    <property type="protein sequence ID" value="ACN53005.1"/>
    <property type="molecule type" value="Genomic_DNA"/>
</dbReference>
<proteinExistence type="predicted"/>
<dbReference type="Proteomes" id="UP000006163">
    <property type="component" value="Plasmid VS116_lp28-3"/>
</dbReference>
<name>C0R8Z9_BORVA</name>
<keyword evidence="1" id="KW-0614">Plasmid</keyword>
<evidence type="ECO:0000313" key="2">
    <source>
        <dbReference type="Proteomes" id="UP000006163"/>
    </source>
</evidence>
<reference evidence="1 2" key="1">
    <citation type="journal article" date="2012" name="J. Bacteriol.">
        <title>Whole-Genome Sequences of Borrelia bissettii, Borrelia valaisiana, and Borrelia spielmanii.</title>
        <authorList>
            <person name="Schutzer S.E."/>
            <person name="Fraser-Liggett C.M."/>
            <person name="Qiu W.G."/>
            <person name="Kraiczy P."/>
            <person name="Mongodin E.F."/>
            <person name="Dunn J.J."/>
            <person name="Luft B.J."/>
            <person name="Casjens S.R."/>
        </authorList>
    </citation>
    <scope>NUCLEOTIDE SEQUENCE [LARGE SCALE GENOMIC DNA]</scope>
    <source>
        <strain evidence="1 2">VS116</strain>
        <plasmid evidence="1">VS116_lp28-3</plasmid>
    </source>
</reference>
<accession>C0R8Z9</accession>
<evidence type="ECO:0000313" key="1">
    <source>
        <dbReference type="EMBL" id="ACN53005.1"/>
    </source>
</evidence>
<gene>
    <name evidence="1" type="ORF">BVAVS116_H0084</name>
</gene>